<dbReference type="PANTHER" id="PTHR13325">
    <property type="entry name" value="PROTEASE M50 MEMBRANE-BOUND TRANSCRIPTION FACTOR SITE 2 PROTEASE"/>
    <property type="match status" value="1"/>
</dbReference>
<dbReference type="AlphaFoldDB" id="A0A074J348"/>
<dbReference type="Proteomes" id="UP000027432">
    <property type="component" value="Unassembled WGS sequence"/>
</dbReference>
<dbReference type="InterPro" id="IPR041881">
    <property type="entry name" value="PqqD_sf"/>
</dbReference>
<feature type="transmembrane region" description="Helical" evidence="1">
    <location>
        <begin position="396"/>
        <end position="416"/>
    </location>
</feature>
<organism evidence="2 3">
    <name type="scientific">Thioclava pacifica DSM 10166</name>
    <dbReference type="NCBI Taxonomy" id="1353537"/>
    <lineage>
        <taxon>Bacteria</taxon>
        <taxon>Pseudomonadati</taxon>
        <taxon>Pseudomonadota</taxon>
        <taxon>Alphaproteobacteria</taxon>
        <taxon>Rhodobacterales</taxon>
        <taxon>Paracoccaceae</taxon>
        <taxon>Thioclava</taxon>
    </lineage>
</organism>
<keyword evidence="3" id="KW-1185">Reference proteome</keyword>
<keyword evidence="1" id="KW-0812">Transmembrane</keyword>
<accession>A0A074J348</accession>
<gene>
    <name evidence="2" type="ORF">TP2_13705</name>
</gene>
<dbReference type="SUPFAM" id="SSF111369">
    <property type="entry name" value="HlyD-like secretion proteins"/>
    <property type="match status" value="1"/>
</dbReference>
<dbReference type="Gene3D" id="1.10.287.470">
    <property type="entry name" value="Helix hairpin bin"/>
    <property type="match status" value="1"/>
</dbReference>
<keyword evidence="1" id="KW-1133">Transmembrane helix</keyword>
<feature type="transmembrane region" description="Helical" evidence="1">
    <location>
        <begin position="436"/>
        <end position="455"/>
    </location>
</feature>
<feature type="transmembrane region" description="Helical" evidence="1">
    <location>
        <begin position="369"/>
        <end position="390"/>
    </location>
</feature>
<protein>
    <submittedName>
        <fullName evidence="2">Uncharacterized protein</fullName>
    </submittedName>
</protein>
<dbReference type="EMBL" id="AUND01000040">
    <property type="protein sequence ID" value="KEO50939.1"/>
    <property type="molecule type" value="Genomic_DNA"/>
</dbReference>
<proteinExistence type="predicted"/>
<name>A0A074J348_9RHOB</name>
<evidence type="ECO:0000313" key="3">
    <source>
        <dbReference type="Proteomes" id="UP000027432"/>
    </source>
</evidence>
<dbReference type="GO" id="GO:0004222">
    <property type="term" value="F:metalloendopeptidase activity"/>
    <property type="evidence" value="ECO:0007669"/>
    <property type="project" value="InterPro"/>
</dbReference>
<sequence>MGAMSAAPRAPGNSGAHWAKVAGRRIRLADAAQIVRQEHRGVLWYVVHDRIGDRFYRFSPAVYVFLSLLDGKRTVEEAYQLVTARLGEDAPTELDVLKLFWRLHAADLLVIDGASQMRDVVLRADALDRQKVLAQLRSPLAIRIPLLDPARLLDRLGLVARMLYSLPAFLLWLALLAYALGLVAIHWNELTHNFTDRLLAFDNLALIWFVFPIVKFLHEIGHGLALKRWGRTSHEMGIMFLVFMPVPYVDASASSTMRLPRQRAIVGAGGLYVELLIASLATILWTQIEPGLARAICFNVMTVAGASAVLFNGNPLLRYDAYYVCADLLEIPNLGQRSNQLWLSLIQRHLLGLRDTSSPVEARGETPWLLLYAPLSIAYRLVLMSGIAIFVAKKFFFLGTALALLAIFNIVIWPLLKGGYFLLTSARLKRGRARALIGTGLALALIGGVLFALPLPNRTVAQGVIWYEDGAELRPSASGTVLDFAARSGNRVEAGEVIATLDDPETRAEITGLEARIAALQAQQRREMAQDRDKAKLTAEEIAYVSERLEVARQRLADMSFTSPASGLLVIPRQRDLDGGWLGRGVPIGHVVGGERPIVLVTLRQADMELVSNHLEGVSVRVASDLAAQYGGRLARMMPLSTDRLPSELLGKQGGGPFTLRQNAAMESGPHTIETVFILEVAFDSRPASHFGERAYVRFDHGSAPLANQLARSLRQLFLREFEV</sequence>
<evidence type="ECO:0000256" key="1">
    <source>
        <dbReference type="SAM" id="Phobius"/>
    </source>
</evidence>
<feature type="transmembrane region" description="Helical" evidence="1">
    <location>
        <begin position="205"/>
        <end position="226"/>
    </location>
</feature>
<feature type="transmembrane region" description="Helical" evidence="1">
    <location>
        <begin position="163"/>
        <end position="185"/>
    </location>
</feature>
<comment type="caution">
    <text evidence="2">The sequence shown here is derived from an EMBL/GenBank/DDBJ whole genome shotgun (WGS) entry which is preliminary data.</text>
</comment>
<dbReference type="GO" id="GO:0031293">
    <property type="term" value="P:membrane protein intracellular domain proteolysis"/>
    <property type="evidence" value="ECO:0007669"/>
    <property type="project" value="TreeGrafter"/>
</dbReference>
<dbReference type="InterPro" id="IPR001193">
    <property type="entry name" value="MBTPS2"/>
</dbReference>
<dbReference type="Gene3D" id="1.10.10.1150">
    <property type="entry name" value="Coenzyme PQQ synthesis protein D (PqqD)"/>
    <property type="match status" value="1"/>
</dbReference>
<feature type="transmembrane region" description="Helical" evidence="1">
    <location>
        <begin position="291"/>
        <end position="311"/>
    </location>
</feature>
<dbReference type="GO" id="GO:0016020">
    <property type="term" value="C:membrane"/>
    <property type="evidence" value="ECO:0007669"/>
    <property type="project" value="InterPro"/>
</dbReference>
<dbReference type="PANTHER" id="PTHR13325:SF3">
    <property type="entry name" value="MEMBRANE-BOUND TRANSCRIPTION FACTOR SITE-2 PROTEASE"/>
    <property type="match status" value="1"/>
</dbReference>
<dbReference type="Gene3D" id="2.40.50.100">
    <property type="match status" value="1"/>
</dbReference>
<feature type="transmembrane region" description="Helical" evidence="1">
    <location>
        <begin position="264"/>
        <end position="285"/>
    </location>
</feature>
<reference evidence="2 3" key="1">
    <citation type="submission" date="2013-07" db="EMBL/GenBank/DDBJ databases">
        <title>Thioclava pacifica DSM 10166 Genome Sequencing.</title>
        <authorList>
            <person name="Lai Q."/>
            <person name="Shao Z."/>
        </authorList>
    </citation>
    <scope>NUCLEOTIDE SEQUENCE [LARGE SCALE GENOMIC DNA]</scope>
    <source>
        <strain evidence="2 3">DSM 10166</strain>
    </source>
</reference>
<dbReference type="eggNOG" id="COG1994">
    <property type="taxonomic scope" value="Bacteria"/>
</dbReference>
<keyword evidence="1" id="KW-0472">Membrane</keyword>
<dbReference type="GO" id="GO:0005737">
    <property type="term" value="C:cytoplasm"/>
    <property type="evidence" value="ECO:0007669"/>
    <property type="project" value="TreeGrafter"/>
</dbReference>
<evidence type="ECO:0000313" key="2">
    <source>
        <dbReference type="EMBL" id="KEO50939.1"/>
    </source>
</evidence>
<dbReference type="STRING" id="1353537.TP2_13705"/>